<evidence type="ECO:0000259" key="6">
    <source>
        <dbReference type="PROSITE" id="PS50808"/>
    </source>
</evidence>
<dbReference type="InterPro" id="IPR053031">
    <property type="entry name" value="Cuticle_assoc_protein"/>
</dbReference>
<evidence type="ECO:0000256" key="3">
    <source>
        <dbReference type="ARBA" id="ARBA00022833"/>
    </source>
</evidence>
<feature type="compositionally biased region" description="Polar residues" evidence="5">
    <location>
        <begin position="72"/>
        <end position="90"/>
    </location>
</feature>
<organism evidence="7 8">
    <name type="scientific">Psylliodes chrysocephalus</name>
    <dbReference type="NCBI Taxonomy" id="3402493"/>
    <lineage>
        <taxon>Eukaryota</taxon>
        <taxon>Metazoa</taxon>
        <taxon>Ecdysozoa</taxon>
        <taxon>Arthropoda</taxon>
        <taxon>Hexapoda</taxon>
        <taxon>Insecta</taxon>
        <taxon>Pterygota</taxon>
        <taxon>Neoptera</taxon>
        <taxon>Endopterygota</taxon>
        <taxon>Coleoptera</taxon>
        <taxon>Polyphaga</taxon>
        <taxon>Cucujiformia</taxon>
        <taxon>Chrysomeloidea</taxon>
        <taxon>Chrysomelidae</taxon>
        <taxon>Galerucinae</taxon>
        <taxon>Alticini</taxon>
        <taxon>Psylliodes</taxon>
    </lineage>
</organism>
<keyword evidence="3" id="KW-0862">Zinc</keyword>
<dbReference type="PANTHER" id="PTHR34396">
    <property type="entry name" value="OS03G0264950 PROTEIN-RELATED"/>
    <property type="match status" value="1"/>
</dbReference>
<feature type="domain" description="BED-type" evidence="6">
    <location>
        <begin position="6"/>
        <end position="58"/>
    </location>
</feature>
<protein>
    <recommendedName>
        <fullName evidence="6">BED-type domain-containing protein</fullName>
    </recommendedName>
</protein>
<keyword evidence="1" id="KW-0479">Metal-binding</keyword>
<dbReference type="SUPFAM" id="SSF57667">
    <property type="entry name" value="beta-beta-alpha zinc fingers"/>
    <property type="match status" value="1"/>
</dbReference>
<dbReference type="Pfam" id="PF02892">
    <property type="entry name" value="zf-BED"/>
    <property type="match status" value="1"/>
</dbReference>
<dbReference type="OrthoDB" id="1607513at2759"/>
<feature type="region of interest" description="Disordered" evidence="5">
    <location>
        <begin position="60"/>
        <end position="91"/>
    </location>
</feature>
<gene>
    <name evidence="7" type="ORF">PSYICH_LOCUS6843</name>
</gene>
<evidence type="ECO:0000256" key="5">
    <source>
        <dbReference type="SAM" id="MobiDB-lite"/>
    </source>
</evidence>
<proteinExistence type="predicted"/>
<dbReference type="EMBL" id="OV651814">
    <property type="protein sequence ID" value="CAH1107048.1"/>
    <property type="molecule type" value="Genomic_DNA"/>
</dbReference>
<sequence length="182" mass="20699">MSQKKIKTSFIWNFFTEKPNTDSLAVCNICKQTLSYKSSSNNLKKHITRKHPTININLASKSHINRSRSRSPINSKSTVQTEPQPSTSREANIAVANDDAIDKANLENKKHSSQLTVTSFLKKKMGPSFRKKIDECLIIIIILLFTHDFQPFSVVEYYGFKKFVSALNPSYELPSRKTISNT</sequence>
<dbReference type="GO" id="GO:1990837">
    <property type="term" value="F:sequence-specific double-stranded DNA binding"/>
    <property type="evidence" value="ECO:0007669"/>
    <property type="project" value="TreeGrafter"/>
</dbReference>
<dbReference type="PROSITE" id="PS50808">
    <property type="entry name" value="ZF_BED"/>
    <property type="match status" value="1"/>
</dbReference>
<evidence type="ECO:0000313" key="8">
    <source>
        <dbReference type="Proteomes" id="UP001153636"/>
    </source>
</evidence>
<evidence type="ECO:0000256" key="1">
    <source>
        <dbReference type="ARBA" id="ARBA00022723"/>
    </source>
</evidence>
<dbReference type="Proteomes" id="UP001153636">
    <property type="component" value="Chromosome 2"/>
</dbReference>
<keyword evidence="2 4" id="KW-0863">Zinc-finger</keyword>
<accession>A0A9P0CV11</accession>
<dbReference type="InterPro" id="IPR036236">
    <property type="entry name" value="Znf_C2H2_sf"/>
</dbReference>
<dbReference type="InterPro" id="IPR003656">
    <property type="entry name" value="Znf_BED"/>
</dbReference>
<evidence type="ECO:0000256" key="2">
    <source>
        <dbReference type="ARBA" id="ARBA00022771"/>
    </source>
</evidence>
<dbReference type="AlphaFoldDB" id="A0A9P0CV11"/>
<reference evidence="7" key="1">
    <citation type="submission" date="2022-01" db="EMBL/GenBank/DDBJ databases">
        <authorList>
            <person name="King R."/>
        </authorList>
    </citation>
    <scope>NUCLEOTIDE SEQUENCE</scope>
</reference>
<dbReference type="GO" id="GO:0006357">
    <property type="term" value="P:regulation of transcription by RNA polymerase II"/>
    <property type="evidence" value="ECO:0007669"/>
    <property type="project" value="TreeGrafter"/>
</dbReference>
<dbReference type="SUPFAM" id="SSF140996">
    <property type="entry name" value="Hermes dimerisation domain"/>
    <property type="match status" value="1"/>
</dbReference>
<name>A0A9P0CV11_9CUCU</name>
<evidence type="ECO:0000256" key="4">
    <source>
        <dbReference type="PROSITE-ProRule" id="PRU00027"/>
    </source>
</evidence>
<dbReference type="SMART" id="SM00614">
    <property type="entry name" value="ZnF_BED"/>
    <property type="match status" value="1"/>
</dbReference>
<dbReference type="PANTHER" id="PTHR34396:SF25">
    <property type="entry name" value="BOUNDARY ELEMENT ASSOCIATED FACTOR"/>
    <property type="match status" value="1"/>
</dbReference>
<evidence type="ECO:0000313" key="7">
    <source>
        <dbReference type="EMBL" id="CAH1107048.1"/>
    </source>
</evidence>
<keyword evidence="8" id="KW-1185">Reference proteome</keyword>
<dbReference type="GO" id="GO:0005634">
    <property type="term" value="C:nucleus"/>
    <property type="evidence" value="ECO:0007669"/>
    <property type="project" value="TreeGrafter"/>
</dbReference>
<dbReference type="GO" id="GO:0008270">
    <property type="term" value="F:zinc ion binding"/>
    <property type="evidence" value="ECO:0007669"/>
    <property type="project" value="UniProtKB-KW"/>
</dbReference>